<dbReference type="Proteomes" id="UP001148838">
    <property type="component" value="Unassembled WGS sequence"/>
</dbReference>
<comment type="caution">
    <text evidence="1">The sequence shown here is derived from an EMBL/GenBank/DDBJ whole genome shotgun (WGS) entry which is preliminary data.</text>
</comment>
<evidence type="ECO:0000313" key="2">
    <source>
        <dbReference type="Proteomes" id="UP001148838"/>
    </source>
</evidence>
<dbReference type="EMBL" id="JAJSOF020000023">
    <property type="protein sequence ID" value="KAJ4436236.1"/>
    <property type="molecule type" value="Genomic_DNA"/>
</dbReference>
<evidence type="ECO:0000313" key="1">
    <source>
        <dbReference type="EMBL" id="KAJ4436236.1"/>
    </source>
</evidence>
<sequence length="78" mass="9024">MAGLCEGGNEPSGSLKALKMIWNQVKGYVRQRNTTFKIRDVEVLTEEPIKHVTADGWKKCIEHVMKEEALFWELDNFE</sequence>
<accession>A0ABQ8SR68</accession>
<gene>
    <name evidence="1" type="ORF">ANN_18866</name>
</gene>
<keyword evidence="2" id="KW-1185">Reference proteome</keyword>
<protein>
    <submittedName>
        <fullName evidence="1">Uncharacterized protein</fullName>
    </submittedName>
</protein>
<name>A0ABQ8SR68_PERAM</name>
<reference evidence="1 2" key="1">
    <citation type="journal article" date="2022" name="Allergy">
        <title>Genome assembly and annotation of Periplaneta americana reveal a comprehensive cockroach allergen profile.</title>
        <authorList>
            <person name="Wang L."/>
            <person name="Xiong Q."/>
            <person name="Saelim N."/>
            <person name="Wang L."/>
            <person name="Nong W."/>
            <person name="Wan A.T."/>
            <person name="Shi M."/>
            <person name="Liu X."/>
            <person name="Cao Q."/>
            <person name="Hui J.H.L."/>
            <person name="Sookrung N."/>
            <person name="Leung T.F."/>
            <person name="Tungtrongchitr A."/>
            <person name="Tsui S.K.W."/>
        </authorList>
    </citation>
    <scope>NUCLEOTIDE SEQUENCE [LARGE SCALE GENOMIC DNA]</scope>
    <source>
        <strain evidence="1">PWHHKU_190912</strain>
    </source>
</reference>
<organism evidence="1 2">
    <name type="scientific">Periplaneta americana</name>
    <name type="common">American cockroach</name>
    <name type="synonym">Blatta americana</name>
    <dbReference type="NCBI Taxonomy" id="6978"/>
    <lineage>
        <taxon>Eukaryota</taxon>
        <taxon>Metazoa</taxon>
        <taxon>Ecdysozoa</taxon>
        <taxon>Arthropoda</taxon>
        <taxon>Hexapoda</taxon>
        <taxon>Insecta</taxon>
        <taxon>Pterygota</taxon>
        <taxon>Neoptera</taxon>
        <taxon>Polyneoptera</taxon>
        <taxon>Dictyoptera</taxon>
        <taxon>Blattodea</taxon>
        <taxon>Blattoidea</taxon>
        <taxon>Blattidae</taxon>
        <taxon>Blattinae</taxon>
        <taxon>Periplaneta</taxon>
    </lineage>
</organism>
<proteinExistence type="predicted"/>